<geneLocation type="plasmid" evidence="2">
    <name>pspa1</name>
</geneLocation>
<reference evidence="1 2" key="1">
    <citation type="submission" date="2016-05" db="EMBL/GenBank/DDBJ databases">
        <title>Non-Contiguous Finished Genome Sequence of Streptomyces parvulus 2297 Integrated Site-Specifically with Actinophage R4.</title>
        <authorList>
            <person name="Nishizawa T."/>
            <person name="Miura T."/>
            <person name="Harada C."/>
            <person name="Guo Y."/>
            <person name="Narisawa K."/>
            <person name="Ohta H."/>
            <person name="Takahashi H."/>
            <person name="Shirai M."/>
        </authorList>
    </citation>
    <scope>NUCLEOTIDE SEQUENCE [LARGE SCALE GENOMIC DNA]</scope>
    <source>
        <strain evidence="1 2">2297</strain>
        <plasmid evidence="2">pspa1</plasmid>
    </source>
</reference>
<dbReference type="InterPro" id="IPR008628">
    <property type="entry name" value="GPP34-like"/>
</dbReference>
<dbReference type="KEGG" id="spav:Spa2297_33410"/>
<name>A0A191VAU0_9ACTN</name>
<evidence type="ECO:0000313" key="2">
    <source>
        <dbReference type="Proteomes" id="UP000078468"/>
    </source>
</evidence>
<dbReference type="GeneID" id="91309812"/>
<sequence length="199" mass="21272">MATAHDLSALATSPDAEAGLEEGDLSLALAGAELLDLVDVQAALLVGDRILPVVSPRHVDTMLAEAASAIVQNSPYETVEGWLWRRGRDLAARYRSAREVTASGEAARTYRHPFRRAHPVVDPTALSHATERITSGDPILVGLAAAVGLAEPPAREAEGLSDDEATILTAVHEAVTELAAERRRRSVEQAAYDNIWRAP</sequence>
<dbReference type="Pfam" id="PF05719">
    <property type="entry name" value="GPP34"/>
    <property type="match status" value="1"/>
</dbReference>
<dbReference type="Proteomes" id="UP000078468">
    <property type="component" value="Plasmid pspa1"/>
</dbReference>
<evidence type="ECO:0000313" key="1">
    <source>
        <dbReference type="EMBL" id="ANJ11993.1"/>
    </source>
</evidence>
<dbReference type="GO" id="GO:0070273">
    <property type="term" value="F:phosphatidylinositol-4-phosphate binding"/>
    <property type="evidence" value="ECO:0007669"/>
    <property type="project" value="InterPro"/>
</dbReference>
<accession>A0A191VAU0</accession>
<dbReference type="EMBL" id="CP015867">
    <property type="protein sequence ID" value="ANJ11993.1"/>
    <property type="molecule type" value="Genomic_DNA"/>
</dbReference>
<dbReference type="RefSeq" id="WP_064732322.1">
    <property type="nucleotide sequence ID" value="NZ_BMRX01000024.1"/>
</dbReference>
<proteinExistence type="predicted"/>
<protein>
    <submittedName>
        <fullName evidence="1">Uncharacterized protein</fullName>
    </submittedName>
</protein>
<gene>
    <name evidence="1" type="ORF">Spa2297_33410</name>
</gene>
<dbReference type="AlphaFoldDB" id="A0A191VAU0"/>
<keyword evidence="1" id="KW-0614">Plasmid</keyword>
<organism evidence="1 2">
    <name type="scientific">Streptomyces parvulus</name>
    <dbReference type="NCBI Taxonomy" id="146923"/>
    <lineage>
        <taxon>Bacteria</taxon>
        <taxon>Bacillati</taxon>
        <taxon>Actinomycetota</taxon>
        <taxon>Actinomycetes</taxon>
        <taxon>Kitasatosporales</taxon>
        <taxon>Streptomycetaceae</taxon>
        <taxon>Streptomyces</taxon>
    </lineage>
</organism>